<dbReference type="GO" id="GO:0005975">
    <property type="term" value="P:carbohydrate metabolic process"/>
    <property type="evidence" value="ECO:0007669"/>
    <property type="project" value="InterPro"/>
</dbReference>
<evidence type="ECO:0000256" key="2">
    <source>
        <dbReference type="ARBA" id="ARBA00023295"/>
    </source>
</evidence>
<keyword evidence="8" id="KW-1185">Reference proteome</keyword>
<dbReference type="InterPro" id="IPR011583">
    <property type="entry name" value="Chitinase_II/V-like_cat"/>
</dbReference>
<feature type="region of interest" description="Disordered" evidence="5">
    <location>
        <begin position="376"/>
        <end position="398"/>
    </location>
</feature>
<dbReference type="GO" id="GO:0005576">
    <property type="term" value="C:extracellular region"/>
    <property type="evidence" value="ECO:0007669"/>
    <property type="project" value="TreeGrafter"/>
</dbReference>
<keyword evidence="2 3" id="KW-0326">Glycosidase</keyword>
<dbReference type="STRING" id="51028.A0A0N4VPV3"/>
<dbReference type="Pfam" id="PF00704">
    <property type="entry name" value="Glyco_hydro_18"/>
    <property type="match status" value="1"/>
</dbReference>
<evidence type="ECO:0000313" key="7">
    <source>
        <dbReference type="EMBL" id="VDD97448.1"/>
    </source>
</evidence>
<dbReference type="InterPro" id="IPR050314">
    <property type="entry name" value="Glycosyl_Hydrlase_18"/>
</dbReference>
<dbReference type="Proteomes" id="UP000274131">
    <property type="component" value="Unassembled WGS sequence"/>
</dbReference>
<keyword evidence="1 3" id="KW-0378">Hydrolase</keyword>
<organism evidence="9">
    <name type="scientific">Enterobius vermicularis</name>
    <name type="common">Human pinworm</name>
    <dbReference type="NCBI Taxonomy" id="51028"/>
    <lineage>
        <taxon>Eukaryota</taxon>
        <taxon>Metazoa</taxon>
        <taxon>Ecdysozoa</taxon>
        <taxon>Nematoda</taxon>
        <taxon>Chromadorea</taxon>
        <taxon>Rhabditida</taxon>
        <taxon>Spirurina</taxon>
        <taxon>Oxyuridomorpha</taxon>
        <taxon>Oxyuroidea</taxon>
        <taxon>Oxyuridae</taxon>
        <taxon>Enterobius</taxon>
    </lineage>
</organism>
<dbReference type="OrthoDB" id="76388at2759"/>
<gene>
    <name evidence="7" type="ORF">EVEC_LOCUS12199</name>
</gene>
<evidence type="ECO:0000256" key="4">
    <source>
        <dbReference type="RuleBase" id="RU004453"/>
    </source>
</evidence>
<dbReference type="GO" id="GO:0004568">
    <property type="term" value="F:chitinase activity"/>
    <property type="evidence" value="ECO:0007669"/>
    <property type="project" value="TreeGrafter"/>
</dbReference>
<feature type="compositionally biased region" description="Basic and acidic residues" evidence="5">
    <location>
        <begin position="380"/>
        <end position="391"/>
    </location>
</feature>
<protein>
    <submittedName>
        <fullName evidence="9">Glyco_18 domain-containing protein</fullName>
    </submittedName>
</protein>
<dbReference type="GO" id="GO:0006032">
    <property type="term" value="P:chitin catabolic process"/>
    <property type="evidence" value="ECO:0007669"/>
    <property type="project" value="TreeGrafter"/>
</dbReference>
<dbReference type="PANTHER" id="PTHR11177">
    <property type="entry name" value="CHITINASE"/>
    <property type="match status" value="1"/>
</dbReference>
<reference evidence="9" key="1">
    <citation type="submission" date="2017-02" db="UniProtKB">
        <authorList>
            <consortium name="WormBaseParasite"/>
        </authorList>
    </citation>
    <scope>IDENTIFICATION</scope>
</reference>
<evidence type="ECO:0000313" key="8">
    <source>
        <dbReference type="Proteomes" id="UP000274131"/>
    </source>
</evidence>
<dbReference type="SUPFAM" id="SSF54556">
    <property type="entry name" value="Chitinase insertion domain"/>
    <property type="match status" value="1"/>
</dbReference>
<dbReference type="PANTHER" id="PTHR11177:SF317">
    <property type="entry name" value="CHITINASE 12-RELATED"/>
    <property type="match status" value="1"/>
</dbReference>
<dbReference type="EMBL" id="UXUI01013731">
    <property type="protein sequence ID" value="VDD97448.1"/>
    <property type="molecule type" value="Genomic_DNA"/>
</dbReference>
<dbReference type="InterPro" id="IPR017853">
    <property type="entry name" value="GH"/>
</dbReference>
<comment type="similarity">
    <text evidence="4">Belongs to the glycosyl hydrolase 18 family.</text>
</comment>
<dbReference type="PROSITE" id="PS01095">
    <property type="entry name" value="GH18_1"/>
    <property type="match status" value="1"/>
</dbReference>
<dbReference type="SUPFAM" id="SSF51445">
    <property type="entry name" value="(Trans)glycosidases"/>
    <property type="match status" value="1"/>
</dbReference>
<dbReference type="PROSITE" id="PS51910">
    <property type="entry name" value="GH18_2"/>
    <property type="match status" value="1"/>
</dbReference>
<dbReference type="SMART" id="SM00636">
    <property type="entry name" value="Glyco_18"/>
    <property type="match status" value="1"/>
</dbReference>
<feature type="domain" description="GH18" evidence="6">
    <location>
        <begin position="13"/>
        <end position="352"/>
    </location>
</feature>
<dbReference type="Gene3D" id="3.10.50.10">
    <property type="match status" value="1"/>
</dbReference>
<proteinExistence type="inferred from homology"/>
<evidence type="ECO:0000313" key="9">
    <source>
        <dbReference type="WBParaSite" id="EVEC_0001303701-mRNA-1"/>
    </source>
</evidence>
<reference evidence="7 8" key="2">
    <citation type="submission" date="2018-10" db="EMBL/GenBank/DDBJ databases">
        <authorList>
            <consortium name="Pathogen Informatics"/>
        </authorList>
    </citation>
    <scope>NUCLEOTIDE SEQUENCE [LARGE SCALE GENOMIC DNA]</scope>
</reference>
<dbReference type="WBParaSite" id="EVEC_0001303701-mRNA-1">
    <property type="protein sequence ID" value="EVEC_0001303701-mRNA-1"/>
    <property type="gene ID" value="EVEC_0001303701"/>
</dbReference>
<dbReference type="InterPro" id="IPR001579">
    <property type="entry name" value="Glyco_hydro_18_chit_AS"/>
</dbReference>
<evidence type="ECO:0000256" key="3">
    <source>
        <dbReference type="RuleBase" id="RU000489"/>
    </source>
</evidence>
<accession>A0A0N4VPV3</accession>
<dbReference type="InterPro" id="IPR029070">
    <property type="entry name" value="Chitinase_insertion_sf"/>
</dbReference>
<dbReference type="Gene3D" id="3.20.20.80">
    <property type="entry name" value="Glycosidases"/>
    <property type="match status" value="1"/>
</dbReference>
<evidence type="ECO:0000256" key="5">
    <source>
        <dbReference type="SAM" id="MobiDB-lite"/>
    </source>
</evidence>
<dbReference type="InterPro" id="IPR001223">
    <property type="entry name" value="Glyco_hydro18_cat"/>
</dbReference>
<evidence type="ECO:0000259" key="6">
    <source>
        <dbReference type="PROSITE" id="PS51910"/>
    </source>
</evidence>
<name>A0A0N4VPV3_ENTVE</name>
<sequence>MAVERRIAFKDFENLVDLFRTKGKHDNPPVENIDVNLCTHLILIGSCHLDHKSTIVLPRTDEINALWKMKKKNPKLKILFSLTPKNTYMSKLVDSEYLLDSFVSNVTTFLLKHKIDGFDIDWEFPVWSKDAKKTDKIGFTYMLEKLRYAFNESSRKPLLTAAVAAPYDIVKKAYDIKVLSRNLDYIQIMNYDFHVYSKSFPFTGFNAPLFREASFAVPLLARMNSKILFGIPTYGRGYTLLIPALHSLYAPTIGVSKLGASQTYAQVCNLVKDKDYTYAFNKRARSPYIYGAKDQWFSLEDQSSMYSKARYARENNLGGIMIFDLHSDDYKGICGQGRYPLIRAAKMAVSYEKRLSYRNRSRKDWTSIKQFLNKPQTSDQLERHRIQEKSRSLSNTLK</sequence>
<evidence type="ECO:0000256" key="1">
    <source>
        <dbReference type="ARBA" id="ARBA00022801"/>
    </source>
</evidence>
<dbReference type="GO" id="GO:0008061">
    <property type="term" value="F:chitin binding"/>
    <property type="evidence" value="ECO:0007669"/>
    <property type="project" value="InterPro"/>
</dbReference>
<dbReference type="AlphaFoldDB" id="A0A0N4VPV3"/>